<dbReference type="AlphaFoldDB" id="A0A0X1U9E7"/>
<evidence type="ECO:0000313" key="4">
    <source>
        <dbReference type="EMBL" id="SHE71520.1"/>
    </source>
</evidence>
<evidence type="ECO:0008006" key="7">
    <source>
        <dbReference type="Google" id="ProtNLM"/>
    </source>
</evidence>
<evidence type="ECO:0000256" key="1">
    <source>
        <dbReference type="SAM" id="Phobius"/>
    </source>
</evidence>
<keyword evidence="1" id="KW-0812">Transmembrane</keyword>
<dbReference type="Proteomes" id="UP000184204">
    <property type="component" value="Unassembled WGS sequence"/>
</dbReference>
<reference evidence="4" key="3">
    <citation type="submission" date="2016-11" db="EMBL/GenBank/DDBJ databases">
        <authorList>
            <person name="Varghese N."/>
            <person name="Submissions S."/>
        </authorList>
    </citation>
    <scope>NUCLEOTIDE SEQUENCE</scope>
    <source>
        <strain evidence="4">DSM 1682</strain>
    </source>
</reference>
<sequence length="101" mass="11251">MSGFFNVGSIVLGTVSWIIPMHAVRQYHKGCNPKNFSIYSFTTCAIALVFQLFEIRHRVDIEDFSTIMDTIGAISVVSVILVVITFVLNIIGTYSCNNESK</sequence>
<dbReference type="OrthoDB" id="1758157at2"/>
<protein>
    <recommendedName>
        <fullName evidence="7">PQ loop repeat protein</fullName>
    </recommendedName>
</protein>
<organism evidence="4 6">
    <name type="scientific">Anaerotignum propionicum DSM 1682</name>
    <dbReference type="NCBI Taxonomy" id="991789"/>
    <lineage>
        <taxon>Bacteria</taxon>
        <taxon>Bacillati</taxon>
        <taxon>Bacillota</taxon>
        <taxon>Clostridia</taxon>
        <taxon>Lachnospirales</taxon>
        <taxon>Anaerotignaceae</taxon>
        <taxon>Anaerotignum</taxon>
    </lineage>
</organism>
<dbReference type="KEGG" id="cpro:CPRO_13250"/>
<accession>A0A0X1U9E7</accession>
<evidence type="ECO:0000313" key="5">
    <source>
        <dbReference type="Proteomes" id="UP000068026"/>
    </source>
</evidence>
<feature type="transmembrane region" description="Helical" evidence="1">
    <location>
        <begin position="6"/>
        <end position="24"/>
    </location>
</feature>
<gene>
    <name evidence="2" type="ORF">CPRO_13250</name>
    <name evidence="3" type="ORF">CPRO_19820</name>
    <name evidence="4" type="ORF">SAMN02745151_01584</name>
</gene>
<reference evidence="5" key="2">
    <citation type="submission" date="2016-01" db="EMBL/GenBank/DDBJ databases">
        <authorList>
            <person name="Poehlein A."/>
            <person name="Schlien K."/>
            <person name="Gottschalk G."/>
            <person name="Buckel W."/>
            <person name="Daniel R."/>
        </authorList>
    </citation>
    <scope>NUCLEOTIDE SEQUENCE [LARGE SCALE GENOMIC DNA]</scope>
    <source>
        <strain evidence="5">X2</strain>
    </source>
</reference>
<dbReference type="EMBL" id="CP014223">
    <property type="protein sequence ID" value="AMJ41564.1"/>
    <property type="molecule type" value="Genomic_DNA"/>
</dbReference>
<keyword evidence="5" id="KW-1185">Reference proteome</keyword>
<dbReference type="RefSeq" id="WP_066049292.1">
    <property type="nucleotide sequence ID" value="NZ_CP014223.1"/>
</dbReference>
<proteinExistence type="predicted"/>
<dbReference type="EMBL" id="CP014223">
    <property type="protein sequence ID" value="AMJ40918.1"/>
    <property type="molecule type" value="Genomic_DNA"/>
</dbReference>
<name>A0A0X1U9E7_ANAPI</name>
<feature type="transmembrane region" description="Helical" evidence="1">
    <location>
        <begin position="73"/>
        <end position="96"/>
    </location>
</feature>
<keyword evidence="1" id="KW-0472">Membrane</keyword>
<reference evidence="6" key="4">
    <citation type="submission" date="2016-11" db="EMBL/GenBank/DDBJ databases">
        <authorList>
            <person name="Jaros S."/>
            <person name="Januszkiewicz K."/>
            <person name="Wedrychowicz H."/>
        </authorList>
    </citation>
    <scope>NUCLEOTIDE SEQUENCE [LARGE SCALE GENOMIC DNA]</scope>
    <source>
        <strain evidence="6">DSM 1682</strain>
    </source>
</reference>
<dbReference type="EMBL" id="FQUA01000005">
    <property type="protein sequence ID" value="SHE71520.1"/>
    <property type="molecule type" value="Genomic_DNA"/>
</dbReference>
<dbReference type="KEGG" id="cpro:CPRO_19820"/>
<feature type="transmembrane region" description="Helical" evidence="1">
    <location>
        <begin position="36"/>
        <end position="53"/>
    </location>
</feature>
<evidence type="ECO:0000313" key="2">
    <source>
        <dbReference type="EMBL" id="AMJ40918.1"/>
    </source>
</evidence>
<reference evidence="2 5" key="1">
    <citation type="journal article" date="2016" name="Genome Announc.">
        <title>Complete Genome Sequence of the Amino Acid-Fermenting Clostridium propionicum X2 (DSM 1682).</title>
        <authorList>
            <person name="Poehlein A."/>
            <person name="Schlien K."/>
            <person name="Chowdhury N.P."/>
            <person name="Gottschalk G."/>
            <person name="Buckel W."/>
            <person name="Daniel R."/>
        </authorList>
    </citation>
    <scope>NUCLEOTIDE SEQUENCE [LARGE SCALE GENOMIC DNA]</scope>
    <source>
        <strain evidence="2 5">X2</strain>
    </source>
</reference>
<evidence type="ECO:0000313" key="6">
    <source>
        <dbReference type="Proteomes" id="UP000184204"/>
    </source>
</evidence>
<keyword evidence="1" id="KW-1133">Transmembrane helix</keyword>
<evidence type="ECO:0000313" key="3">
    <source>
        <dbReference type="EMBL" id="AMJ41564.1"/>
    </source>
</evidence>
<dbReference type="Proteomes" id="UP000068026">
    <property type="component" value="Chromosome"/>
</dbReference>